<sequence length="120" mass="13740">MTKEDRLIAIKESEIEPIDEDYVRTAVWARFSDDYYRGYNQALEDIKSKGRVIDEEMIKEVIENTPTIIGFHAPPNEKPIEVEQYICGLEAERLTQAILQMMGKEVSNGQETARKTAGKC</sequence>
<evidence type="ECO:0000313" key="1">
    <source>
        <dbReference type="EMBL" id="QJA45032.1"/>
    </source>
</evidence>
<dbReference type="EMBL" id="MT143984">
    <property type="protein sequence ID" value="QJA45032.1"/>
    <property type="molecule type" value="Genomic_DNA"/>
</dbReference>
<evidence type="ECO:0000313" key="2">
    <source>
        <dbReference type="EMBL" id="QJH94328.1"/>
    </source>
</evidence>
<proteinExistence type="predicted"/>
<dbReference type="AlphaFoldDB" id="A0A6H1ZC43"/>
<accession>A0A6H1ZC43</accession>
<organism evidence="1">
    <name type="scientific">viral metagenome</name>
    <dbReference type="NCBI Taxonomy" id="1070528"/>
    <lineage>
        <taxon>unclassified sequences</taxon>
        <taxon>metagenomes</taxon>
        <taxon>organismal metagenomes</taxon>
    </lineage>
</organism>
<gene>
    <name evidence="1" type="ORF">TM448A00171_0051</name>
    <name evidence="2" type="ORF">TM448B00200_0035</name>
</gene>
<name>A0A6H1ZC43_9ZZZZ</name>
<protein>
    <submittedName>
        <fullName evidence="1">Uncharacterized protein</fullName>
    </submittedName>
</protein>
<dbReference type="EMBL" id="MT144599">
    <property type="protein sequence ID" value="QJH94328.1"/>
    <property type="molecule type" value="Genomic_DNA"/>
</dbReference>
<reference evidence="1" key="1">
    <citation type="submission" date="2020-03" db="EMBL/GenBank/DDBJ databases">
        <title>The deep terrestrial virosphere.</title>
        <authorList>
            <person name="Holmfeldt K."/>
            <person name="Nilsson E."/>
            <person name="Simone D."/>
            <person name="Lopez-Fernandez M."/>
            <person name="Wu X."/>
            <person name="de Brujin I."/>
            <person name="Lundin D."/>
            <person name="Andersson A."/>
            <person name="Bertilsson S."/>
            <person name="Dopson M."/>
        </authorList>
    </citation>
    <scope>NUCLEOTIDE SEQUENCE</scope>
    <source>
        <strain evidence="1">TM448A00171</strain>
        <strain evidence="2">TM448B00200</strain>
    </source>
</reference>